<evidence type="ECO:0000313" key="1">
    <source>
        <dbReference type="Proteomes" id="UP000887575"/>
    </source>
</evidence>
<sequence length="100" mass="11786">MKTLYGQIDDERMLAQNHLEMLRNANTIMSFAPKKTFSIGDYTGISLMSWISRKFSRNTPRFACDLRTLLMEKYYCSQKKTVNSSSTLQNRFQKKKPKYL</sequence>
<dbReference type="Proteomes" id="UP000887575">
    <property type="component" value="Unassembled WGS sequence"/>
</dbReference>
<reference evidence="2" key="1">
    <citation type="submission" date="2024-02" db="UniProtKB">
        <authorList>
            <consortium name="WormBaseParasite"/>
        </authorList>
    </citation>
    <scope>IDENTIFICATION</scope>
</reference>
<keyword evidence="1" id="KW-1185">Reference proteome</keyword>
<name>A0AAF3FB10_9BILA</name>
<organism evidence="1 2">
    <name type="scientific">Mesorhabditis belari</name>
    <dbReference type="NCBI Taxonomy" id="2138241"/>
    <lineage>
        <taxon>Eukaryota</taxon>
        <taxon>Metazoa</taxon>
        <taxon>Ecdysozoa</taxon>
        <taxon>Nematoda</taxon>
        <taxon>Chromadorea</taxon>
        <taxon>Rhabditida</taxon>
        <taxon>Rhabditina</taxon>
        <taxon>Rhabditomorpha</taxon>
        <taxon>Rhabditoidea</taxon>
        <taxon>Rhabditidae</taxon>
        <taxon>Mesorhabditinae</taxon>
        <taxon>Mesorhabditis</taxon>
    </lineage>
</organism>
<dbReference type="AlphaFoldDB" id="A0AAF3FB10"/>
<protein>
    <submittedName>
        <fullName evidence="2">Uncharacterized protein</fullName>
    </submittedName>
</protein>
<evidence type="ECO:0000313" key="2">
    <source>
        <dbReference type="WBParaSite" id="MBELARI_LOCUS3133"/>
    </source>
</evidence>
<dbReference type="WBParaSite" id="MBELARI_LOCUS3133">
    <property type="protein sequence ID" value="MBELARI_LOCUS3133"/>
    <property type="gene ID" value="MBELARI_LOCUS3133"/>
</dbReference>
<proteinExistence type="predicted"/>
<accession>A0AAF3FB10</accession>